<keyword evidence="6 8" id="KW-1133">Transmembrane helix</keyword>
<dbReference type="PANTHER" id="PTHR33228:SF77">
    <property type="entry name" value="PROTEIN GLUTAMINE DUMPER 2"/>
    <property type="match status" value="1"/>
</dbReference>
<reference evidence="9" key="1">
    <citation type="submission" date="2022-03" db="EMBL/GenBank/DDBJ databases">
        <title>A functionally conserved STORR gene fusion in Papaver species that diverged 16.8 million years ago.</title>
        <authorList>
            <person name="Catania T."/>
        </authorList>
    </citation>
    <scope>NUCLEOTIDE SEQUENCE</scope>
    <source>
        <strain evidence="9">S-191538</strain>
    </source>
</reference>
<name>A0AA41RLD1_PAPNU</name>
<evidence type="ECO:0000256" key="1">
    <source>
        <dbReference type="ARBA" id="ARBA00004167"/>
    </source>
</evidence>
<accession>A0AA41RLD1</accession>
<gene>
    <name evidence="9" type="ORF">MKW94_018078</name>
</gene>
<evidence type="ECO:0000256" key="7">
    <source>
        <dbReference type="ARBA" id="ARBA00023136"/>
    </source>
</evidence>
<proteinExistence type="inferred from homology"/>
<dbReference type="GO" id="GO:0016020">
    <property type="term" value="C:membrane"/>
    <property type="evidence" value="ECO:0007669"/>
    <property type="project" value="UniProtKB-SubCell"/>
</dbReference>
<evidence type="ECO:0000256" key="3">
    <source>
        <dbReference type="ARBA" id="ARBA00022448"/>
    </source>
</evidence>
<evidence type="ECO:0000313" key="10">
    <source>
        <dbReference type="Proteomes" id="UP001177140"/>
    </source>
</evidence>
<dbReference type="GO" id="GO:0006865">
    <property type="term" value="P:amino acid transport"/>
    <property type="evidence" value="ECO:0007669"/>
    <property type="project" value="UniProtKB-KW"/>
</dbReference>
<dbReference type="InterPro" id="IPR040359">
    <property type="entry name" value="GDU"/>
</dbReference>
<evidence type="ECO:0000256" key="8">
    <source>
        <dbReference type="SAM" id="Phobius"/>
    </source>
</evidence>
<evidence type="ECO:0000256" key="4">
    <source>
        <dbReference type="ARBA" id="ARBA00022692"/>
    </source>
</evidence>
<dbReference type="Proteomes" id="UP001177140">
    <property type="component" value="Unassembled WGS sequence"/>
</dbReference>
<dbReference type="PANTHER" id="PTHR33228">
    <property type="entry name" value="PROTEIN GLUTAMINE DUMPER 4-RELATED"/>
    <property type="match status" value="1"/>
</dbReference>
<organism evidence="9 10">
    <name type="scientific">Papaver nudicaule</name>
    <name type="common">Iceland poppy</name>
    <dbReference type="NCBI Taxonomy" id="74823"/>
    <lineage>
        <taxon>Eukaryota</taxon>
        <taxon>Viridiplantae</taxon>
        <taxon>Streptophyta</taxon>
        <taxon>Embryophyta</taxon>
        <taxon>Tracheophyta</taxon>
        <taxon>Spermatophyta</taxon>
        <taxon>Magnoliopsida</taxon>
        <taxon>Ranunculales</taxon>
        <taxon>Papaveraceae</taxon>
        <taxon>Papaveroideae</taxon>
        <taxon>Papaver</taxon>
    </lineage>
</organism>
<dbReference type="GO" id="GO:0080143">
    <property type="term" value="P:regulation of amino acid export"/>
    <property type="evidence" value="ECO:0007669"/>
    <property type="project" value="InterPro"/>
</dbReference>
<keyword evidence="3" id="KW-0813">Transport</keyword>
<evidence type="ECO:0000256" key="6">
    <source>
        <dbReference type="ARBA" id="ARBA00022989"/>
    </source>
</evidence>
<comment type="caution">
    <text evidence="9">The sequence shown here is derived from an EMBL/GenBank/DDBJ whole genome shotgun (WGS) entry which is preliminary data.</text>
</comment>
<dbReference type="AlphaFoldDB" id="A0AA41RLD1"/>
<feature type="transmembrane region" description="Helical" evidence="8">
    <location>
        <begin position="12"/>
        <end position="32"/>
    </location>
</feature>
<evidence type="ECO:0000313" key="9">
    <source>
        <dbReference type="EMBL" id="MCL7022492.1"/>
    </source>
</evidence>
<evidence type="ECO:0000256" key="5">
    <source>
        <dbReference type="ARBA" id="ARBA00022970"/>
    </source>
</evidence>
<keyword evidence="4 8" id="KW-0812">Transmembrane</keyword>
<dbReference type="EMBL" id="JAJJMA010011620">
    <property type="protein sequence ID" value="MCL7022492.1"/>
    <property type="molecule type" value="Genomic_DNA"/>
</dbReference>
<evidence type="ECO:0000256" key="2">
    <source>
        <dbReference type="ARBA" id="ARBA00009977"/>
    </source>
</evidence>
<comment type="subcellular location">
    <subcellularLocation>
        <location evidence="1">Membrane</location>
        <topology evidence="1">Single-pass membrane protein</topology>
    </subcellularLocation>
</comment>
<sequence>MRIGGGTIPLLYLFGGLAAMLCLIAFAVLILGCSSCKMFLDYGDDKSKEEESVRVICKEQIGVIMAGDVKPTHLAIRTPCLIRNSAEKRVDFEDENPQEQQGNDVVRL</sequence>
<keyword evidence="10" id="KW-1185">Reference proteome</keyword>
<comment type="similarity">
    <text evidence="2">Belongs to the GLUTAMINE DUMPER 1 (TC 9.B.60) family.</text>
</comment>
<dbReference type="PROSITE" id="PS51257">
    <property type="entry name" value="PROKAR_LIPOPROTEIN"/>
    <property type="match status" value="1"/>
</dbReference>
<keyword evidence="5" id="KW-0029">Amino-acid transport</keyword>
<protein>
    <submittedName>
        <fullName evidence="9">Uncharacterized protein</fullName>
    </submittedName>
</protein>
<keyword evidence="7 8" id="KW-0472">Membrane</keyword>